<dbReference type="Pfam" id="PF01063">
    <property type="entry name" value="Aminotran_4"/>
    <property type="match status" value="1"/>
</dbReference>
<proteinExistence type="inferred from homology"/>
<protein>
    <recommendedName>
        <fullName evidence="11 12">Aminodeoxychorismate lyase</fullName>
        <ecNumber evidence="8 12">4.1.3.38</ecNumber>
    </recommendedName>
</protein>
<dbReference type="GO" id="GO:0008696">
    <property type="term" value="F:4-amino-4-deoxychorismate lyase activity"/>
    <property type="evidence" value="ECO:0007669"/>
    <property type="project" value="UniProtKB-UniRule"/>
</dbReference>
<dbReference type="EC" id="4.1.3.38" evidence="8 12"/>
<keyword evidence="16" id="KW-1185">Reference proteome</keyword>
<reference evidence="15 16" key="1">
    <citation type="journal article" date="2012" name="MBio">
        <title>Insight into the transmission biology and species-specific functional capabilities of tsetse (Diptera: glossinidae) obligate symbiont wigglesworthia.</title>
        <authorList>
            <person name="Rio R.V."/>
            <person name="Symula R.E."/>
            <person name="Wang J."/>
            <person name="Lohs C."/>
            <person name="Wu Y.N."/>
            <person name="Snyder A.K."/>
            <person name="Bjornson R.D."/>
            <person name="Oshima K."/>
            <person name="Biehl B.S."/>
            <person name="Perna N.T."/>
            <person name="Hattori M."/>
            <person name="Aksoy S."/>
        </authorList>
    </citation>
    <scope>NUCLEOTIDE SEQUENCE [LARGE SCALE GENOMIC DNA]</scope>
    <source>
        <strain evidence="15">WGM</strain>
    </source>
</reference>
<comment type="pathway">
    <text evidence="7">Cofactor biosynthesis; tetrahydrofolate biosynthesis; 4-aminobenzoate from chorismate: step 2/2.</text>
</comment>
<dbReference type="InterPro" id="IPR017824">
    <property type="entry name" value="Aminodeoxychorismate_lyase_IV"/>
</dbReference>
<evidence type="ECO:0000313" key="15">
    <source>
        <dbReference type="EMBL" id="AFA40958.1"/>
    </source>
</evidence>
<dbReference type="KEGG" id="wgl:WIGMOR_0098"/>
<dbReference type="AlphaFoldDB" id="H6Q5Q3"/>
<dbReference type="NCBIfam" id="NF004761">
    <property type="entry name" value="PRK06092.1"/>
    <property type="match status" value="1"/>
</dbReference>
<keyword evidence="5" id="KW-0289">Folate biosynthesis</keyword>
<comment type="similarity">
    <text evidence="2 13">Belongs to the class-IV pyridoxal-phosphate-dependent aminotransferase family.</text>
</comment>
<dbReference type="InterPro" id="IPR043131">
    <property type="entry name" value="BCAT-like_N"/>
</dbReference>
<sequence length="267" mass="31323">MRSWINGIETDQISISNRSLQFGDGFFTTFICRNGRIEFLKNHFHRLLLAEKKLFFNKINFSALHKEVKFASKCVSHGIIKIIIIRGNSIRGYKAKQCIEPIRIIILTKNNLNFKKIKKNGAHLYYSPIKISRNLLLSGIKHNNKIEQVLASIHLENMHKDEAIILDNKGFIVECCTCNIFWRIKNFVFTPNLKYCGVPGIIRKKIINLLPKLGYKIIVSFFKRQHLFSAEEVFITNSIFSIIPVKLIENKHFLDRTTFKKIRYFFW</sequence>
<dbReference type="HOGENOM" id="CLU_020844_2_1_6"/>
<dbReference type="InterPro" id="IPR050571">
    <property type="entry name" value="Class-IV_PLP-Dep_Aminotrnsfr"/>
</dbReference>
<evidence type="ECO:0000256" key="1">
    <source>
        <dbReference type="ARBA" id="ARBA00001933"/>
    </source>
</evidence>
<name>H6Q5Q3_WIGGL</name>
<keyword evidence="4 14" id="KW-0663">Pyridoxal phosphate</keyword>
<dbReference type="InterPro" id="IPR001544">
    <property type="entry name" value="Aminotrans_IV"/>
</dbReference>
<dbReference type="GO" id="GO:0008153">
    <property type="term" value="P:4-aminobenzoate biosynthetic process"/>
    <property type="evidence" value="ECO:0007669"/>
    <property type="project" value="UniProtKB-UniRule"/>
</dbReference>
<dbReference type="PANTHER" id="PTHR42743:SF2">
    <property type="entry name" value="AMINODEOXYCHORISMATE LYASE"/>
    <property type="match status" value="1"/>
</dbReference>
<gene>
    <name evidence="15" type="primary">pabC</name>
    <name evidence="15" type="ORF">WIGMOR_0098</name>
</gene>
<dbReference type="Gene3D" id="3.30.470.10">
    <property type="match status" value="1"/>
</dbReference>
<evidence type="ECO:0000313" key="16">
    <source>
        <dbReference type="Proteomes" id="UP000009061"/>
    </source>
</evidence>
<dbReference type="eggNOG" id="COG0115">
    <property type="taxonomic scope" value="Bacteria"/>
</dbReference>
<dbReference type="RefSeq" id="WP_014353897.1">
    <property type="nucleotide sequence ID" value="NC_016893.1"/>
</dbReference>
<dbReference type="OrthoDB" id="9805628at2"/>
<dbReference type="Gene3D" id="3.20.10.10">
    <property type="entry name" value="D-amino Acid Aminotransferase, subunit A, domain 2"/>
    <property type="match status" value="1"/>
</dbReference>
<evidence type="ECO:0000256" key="13">
    <source>
        <dbReference type="RuleBase" id="RU004106"/>
    </source>
</evidence>
<evidence type="ECO:0000256" key="4">
    <source>
        <dbReference type="ARBA" id="ARBA00022898"/>
    </source>
</evidence>
<evidence type="ECO:0000256" key="12">
    <source>
        <dbReference type="NCBIfam" id="TIGR03461"/>
    </source>
</evidence>
<dbReference type="SUPFAM" id="SSF56752">
    <property type="entry name" value="D-aminoacid aminotransferase-like PLP-dependent enzymes"/>
    <property type="match status" value="1"/>
</dbReference>
<dbReference type="InterPro" id="IPR043132">
    <property type="entry name" value="BCAT-like_C"/>
</dbReference>
<evidence type="ECO:0000256" key="14">
    <source>
        <dbReference type="RuleBase" id="RU004516"/>
    </source>
</evidence>
<comment type="cofactor">
    <cofactor evidence="1 14">
        <name>pyridoxal 5'-phosphate</name>
        <dbReference type="ChEBI" id="CHEBI:597326"/>
    </cofactor>
</comment>
<organism evidence="15 16">
    <name type="scientific">Wigglesworthia glossinidia endosymbiont of Glossina morsitans morsitans</name>
    <name type="common">Yale colony</name>
    <dbReference type="NCBI Taxonomy" id="1142511"/>
    <lineage>
        <taxon>Bacteria</taxon>
        <taxon>Pseudomonadati</taxon>
        <taxon>Pseudomonadota</taxon>
        <taxon>Gammaproteobacteria</taxon>
        <taxon>Enterobacterales</taxon>
        <taxon>Erwiniaceae</taxon>
        <taxon>Wigglesworthia</taxon>
    </lineage>
</organism>
<comment type="function">
    <text evidence="10">Involved in the biosynthesis of p-aminobenzoate (PABA), a precursor of tetrahydrofolate. Converts 4-amino-4-deoxychorismate into 4-aminobenzoate (PABA) and pyruvate.</text>
</comment>
<keyword evidence="6 15" id="KW-0456">Lyase</keyword>
<dbReference type="PANTHER" id="PTHR42743">
    <property type="entry name" value="AMINO-ACID AMINOTRANSFERASE"/>
    <property type="match status" value="1"/>
</dbReference>
<dbReference type="FunFam" id="3.20.10.10:FF:000002">
    <property type="entry name" value="D-alanine aminotransferase"/>
    <property type="match status" value="1"/>
</dbReference>
<comment type="subunit">
    <text evidence="3">Homodimer.</text>
</comment>
<evidence type="ECO:0000256" key="9">
    <source>
        <dbReference type="ARBA" id="ARBA00049529"/>
    </source>
</evidence>
<evidence type="ECO:0000256" key="10">
    <source>
        <dbReference type="ARBA" id="ARBA00054027"/>
    </source>
</evidence>
<dbReference type="InterPro" id="IPR036038">
    <property type="entry name" value="Aminotransferase-like"/>
</dbReference>
<dbReference type="InterPro" id="IPR018300">
    <property type="entry name" value="Aminotrans_IV_CS"/>
</dbReference>
<evidence type="ECO:0000256" key="5">
    <source>
        <dbReference type="ARBA" id="ARBA00022909"/>
    </source>
</evidence>
<dbReference type="GO" id="GO:0046656">
    <property type="term" value="P:folic acid biosynthetic process"/>
    <property type="evidence" value="ECO:0007669"/>
    <property type="project" value="UniProtKB-KW"/>
</dbReference>
<dbReference type="PROSITE" id="PS00770">
    <property type="entry name" value="AA_TRANSFER_CLASS_4"/>
    <property type="match status" value="1"/>
</dbReference>
<dbReference type="GO" id="GO:0005829">
    <property type="term" value="C:cytosol"/>
    <property type="evidence" value="ECO:0007669"/>
    <property type="project" value="TreeGrafter"/>
</dbReference>
<evidence type="ECO:0000256" key="7">
    <source>
        <dbReference type="ARBA" id="ARBA00035633"/>
    </source>
</evidence>
<evidence type="ECO:0000256" key="8">
    <source>
        <dbReference type="ARBA" id="ARBA00035676"/>
    </source>
</evidence>
<evidence type="ECO:0000256" key="11">
    <source>
        <dbReference type="ARBA" id="ARBA00069174"/>
    </source>
</evidence>
<comment type="catalytic activity">
    <reaction evidence="9">
        <text>4-amino-4-deoxychorismate = 4-aminobenzoate + pyruvate + H(+)</text>
        <dbReference type="Rhea" id="RHEA:16201"/>
        <dbReference type="ChEBI" id="CHEBI:15361"/>
        <dbReference type="ChEBI" id="CHEBI:15378"/>
        <dbReference type="ChEBI" id="CHEBI:17836"/>
        <dbReference type="ChEBI" id="CHEBI:58406"/>
        <dbReference type="EC" id="4.1.3.38"/>
    </reaction>
</comment>
<dbReference type="STRING" id="1142511.WIGMOR_0098"/>
<accession>H6Q5Q3</accession>
<dbReference type="GO" id="GO:0030170">
    <property type="term" value="F:pyridoxal phosphate binding"/>
    <property type="evidence" value="ECO:0007669"/>
    <property type="project" value="InterPro"/>
</dbReference>
<evidence type="ECO:0000256" key="3">
    <source>
        <dbReference type="ARBA" id="ARBA00011738"/>
    </source>
</evidence>
<dbReference type="NCBIfam" id="TIGR03461">
    <property type="entry name" value="pabC_Proteo"/>
    <property type="match status" value="1"/>
</dbReference>
<evidence type="ECO:0000256" key="2">
    <source>
        <dbReference type="ARBA" id="ARBA00009320"/>
    </source>
</evidence>
<dbReference type="EMBL" id="CP003315">
    <property type="protein sequence ID" value="AFA40958.1"/>
    <property type="molecule type" value="Genomic_DNA"/>
</dbReference>
<evidence type="ECO:0000256" key="6">
    <source>
        <dbReference type="ARBA" id="ARBA00023239"/>
    </source>
</evidence>
<dbReference type="Proteomes" id="UP000009061">
    <property type="component" value="Chromosome"/>
</dbReference>